<keyword evidence="4" id="KW-1185">Reference proteome</keyword>
<name>A0A1V9A1L6_SACPI</name>
<dbReference type="AlphaFoldDB" id="A0A1V9A1L6"/>
<dbReference type="Pfam" id="PF11887">
    <property type="entry name" value="Mce4_CUP1"/>
    <property type="match status" value="1"/>
</dbReference>
<sequence length="343" mass="37530">MRGLVAPLTKLTVFVVTTTLFTTILGLSIANMNSADTETYRARFTDATSVLAGDDVRIAGVRVGQVEGVRIVDRRIAEVEFELDRDRTLPGNAVAAIKFRNLVGQRYLALERGEGPAGESIEPGEVIPLERTRPAVDLTELFNGFKPLFQALQPEDVNTLSYEIVRVLQGEGGTVESLLSHTASLTTTLAEKDQVIGEVIDNLNLVLRTLNERTPQLSRLIERLQTFVSGLAGDREPIGEAIESIGELTDTTAGLLEEARRPLREDIDALGTLAGNLNDHEEVVEEFIQYLPEKVDRLAATADYGSWLNFFLCEANGNISITGLGDRPVSLPMLPANRERCLS</sequence>
<comment type="caution">
    <text evidence="3">The sequence shown here is derived from an EMBL/GenBank/DDBJ whole genome shotgun (WGS) entry which is preliminary data.</text>
</comment>
<dbReference type="InterPro" id="IPR005693">
    <property type="entry name" value="Mce"/>
</dbReference>
<dbReference type="EMBL" id="MWIH01000006">
    <property type="protein sequence ID" value="OQO91042.1"/>
    <property type="molecule type" value="Genomic_DNA"/>
</dbReference>
<dbReference type="NCBIfam" id="TIGR00996">
    <property type="entry name" value="Mtu_fam_mce"/>
    <property type="match status" value="1"/>
</dbReference>
<dbReference type="Proteomes" id="UP000192591">
    <property type="component" value="Unassembled WGS sequence"/>
</dbReference>
<accession>A0A1V9A1L6</accession>
<dbReference type="InterPro" id="IPR052336">
    <property type="entry name" value="MlaD_Phospholipid_Transporter"/>
</dbReference>
<reference evidence="3 4" key="1">
    <citation type="submission" date="2017-02" db="EMBL/GenBank/DDBJ databases">
        <title>Draft genome of Saccharomonospora sp. 154.</title>
        <authorList>
            <person name="Alonso-Carmona G.S."/>
            <person name="De La Haba R."/>
            <person name="Vera-Gargallo B."/>
            <person name="Sandoval-Trujillo A.H."/>
            <person name="Ramirez-Duran N."/>
            <person name="Ventosa A."/>
        </authorList>
    </citation>
    <scope>NUCLEOTIDE SEQUENCE [LARGE SCALE GENOMIC DNA]</scope>
    <source>
        <strain evidence="3 4">LRS4.154</strain>
    </source>
</reference>
<dbReference type="Pfam" id="PF02470">
    <property type="entry name" value="MlaD"/>
    <property type="match status" value="1"/>
</dbReference>
<protein>
    <submittedName>
        <fullName evidence="3">MCE family protein</fullName>
    </submittedName>
</protein>
<evidence type="ECO:0000259" key="2">
    <source>
        <dbReference type="Pfam" id="PF11887"/>
    </source>
</evidence>
<organism evidence="3 4">
    <name type="scientific">Saccharomonospora piscinae</name>
    <dbReference type="NCBI Taxonomy" id="687388"/>
    <lineage>
        <taxon>Bacteria</taxon>
        <taxon>Bacillati</taxon>
        <taxon>Actinomycetota</taxon>
        <taxon>Actinomycetes</taxon>
        <taxon>Pseudonocardiales</taxon>
        <taxon>Pseudonocardiaceae</taxon>
        <taxon>Saccharomonospora</taxon>
    </lineage>
</organism>
<dbReference type="RefSeq" id="WP_081193272.1">
    <property type="nucleotide sequence ID" value="NZ_MWIH01000006.1"/>
</dbReference>
<feature type="domain" description="Mce/MlaD" evidence="1">
    <location>
        <begin position="37"/>
        <end position="113"/>
    </location>
</feature>
<evidence type="ECO:0000259" key="1">
    <source>
        <dbReference type="Pfam" id="PF02470"/>
    </source>
</evidence>
<dbReference type="STRING" id="1962155.B1813_16240"/>
<feature type="domain" description="Mammalian cell entry C-terminal" evidence="2">
    <location>
        <begin position="119"/>
        <end position="318"/>
    </location>
</feature>
<dbReference type="GO" id="GO:0051701">
    <property type="term" value="P:biological process involved in interaction with host"/>
    <property type="evidence" value="ECO:0007669"/>
    <property type="project" value="TreeGrafter"/>
</dbReference>
<dbReference type="PANTHER" id="PTHR33371:SF17">
    <property type="entry name" value="MCE-FAMILY PROTEIN MCE1B"/>
    <property type="match status" value="1"/>
</dbReference>
<dbReference type="GO" id="GO:0005576">
    <property type="term" value="C:extracellular region"/>
    <property type="evidence" value="ECO:0007669"/>
    <property type="project" value="TreeGrafter"/>
</dbReference>
<dbReference type="InterPro" id="IPR024516">
    <property type="entry name" value="Mce_C"/>
</dbReference>
<proteinExistence type="predicted"/>
<evidence type="ECO:0000313" key="3">
    <source>
        <dbReference type="EMBL" id="OQO91042.1"/>
    </source>
</evidence>
<dbReference type="InterPro" id="IPR003399">
    <property type="entry name" value="Mce/MlaD"/>
</dbReference>
<gene>
    <name evidence="3" type="ORF">B1813_16240</name>
</gene>
<dbReference type="PANTHER" id="PTHR33371">
    <property type="entry name" value="INTERMEMBRANE PHOSPHOLIPID TRANSPORT SYSTEM BINDING PROTEIN MLAD-RELATED"/>
    <property type="match status" value="1"/>
</dbReference>
<evidence type="ECO:0000313" key="4">
    <source>
        <dbReference type="Proteomes" id="UP000192591"/>
    </source>
</evidence>